<protein>
    <submittedName>
        <fullName evidence="1">Uncharacterized protein</fullName>
    </submittedName>
</protein>
<evidence type="ECO:0000313" key="2">
    <source>
        <dbReference type="Proteomes" id="UP000076842"/>
    </source>
</evidence>
<organism evidence="1 2">
    <name type="scientific">Calocera cornea HHB12733</name>
    <dbReference type="NCBI Taxonomy" id="1353952"/>
    <lineage>
        <taxon>Eukaryota</taxon>
        <taxon>Fungi</taxon>
        <taxon>Dikarya</taxon>
        <taxon>Basidiomycota</taxon>
        <taxon>Agaricomycotina</taxon>
        <taxon>Dacrymycetes</taxon>
        <taxon>Dacrymycetales</taxon>
        <taxon>Dacrymycetaceae</taxon>
        <taxon>Calocera</taxon>
    </lineage>
</organism>
<name>A0A166JG85_9BASI</name>
<dbReference type="Proteomes" id="UP000076842">
    <property type="component" value="Unassembled WGS sequence"/>
</dbReference>
<dbReference type="InParanoid" id="A0A166JG85"/>
<reference evidence="1 2" key="1">
    <citation type="journal article" date="2016" name="Mol. Biol. Evol.">
        <title>Comparative Genomics of Early-Diverging Mushroom-Forming Fungi Provides Insights into the Origins of Lignocellulose Decay Capabilities.</title>
        <authorList>
            <person name="Nagy L.G."/>
            <person name="Riley R."/>
            <person name="Tritt A."/>
            <person name="Adam C."/>
            <person name="Daum C."/>
            <person name="Floudas D."/>
            <person name="Sun H."/>
            <person name="Yadav J.S."/>
            <person name="Pangilinan J."/>
            <person name="Larsson K.H."/>
            <person name="Matsuura K."/>
            <person name="Barry K."/>
            <person name="Labutti K."/>
            <person name="Kuo R."/>
            <person name="Ohm R.A."/>
            <person name="Bhattacharya S.S."/>
            <person name="Shirouzu T."/>
            <person name="Yoshinaga Y."/>
            <person name="Martin F.M."/>
            <person name="Grigoriev I.V."/>
            <person name="Hibbett D.S."/>
        </authorList>
    </citation>
    <scope>NUCLEOTIDE SEQUENCE [LARGE SCALE GENOMIC DNA]</scope>
    <source>
        <strain evidence="1 2">HHB12733</strain>
    </source>
</reference>
<proteinExistence type="predicted"/>
<dbReference type="AlphaFoldDB" id="A0A166JG85"/>
<evidence type="ECO:0000313" key="1">
    <source>
        <dbReference type="EMBL" id="KZT44690.1"/>
    </source>
</evidence>
<gene>
    <name evidence="1" type="ORF">CALCODRAFT_513642</name>
</gene>
<keyword evidence="2" id="KW-1185">Reference proteome</keyword>
<sequence length="192" mass="21027">MQIEDLATVATARKTDMIQSLREHGKERFARLQAAVKGGEARLNVKALWDAILSLPCEQLASKPLSDTARPLVEGSNGVVVSNNPYRIDAIARLEPRLLIGGSTAEDSRSPEASHIPHDAQVSEEEYTLFALRIRIFLLTLGISDFPSAMTRFWMEASRPSSFHSTMEELLLAMCHCRVLSPSGPDATGLPA</sequence>
<feature type="non-terminal residue" evidence="1">
    <location>
        <position position="192"/>
    </location>
</feature>
<accession>A0A166JG85</accession>
<dbReference type="EMBL" id="KV424400">
    <property type="protein sequence ID" value="KZT44690.1"/>
    <property type="molecule type" value="Genomic_DNA"/>
</dbReference>